<dbReference type="Pfam" id="PF07386">
    <property type="entry name" value="DUF1499"/>
    <property type="match status" value="1"/>
</dbReference>
<accession>A0ABU3VUI7</accession>
<gene>
    <name evidence="1" type="ORF">RYS15_04550</name>
</gene>
<evidence type="ECO:0000313" key="1">
    <source>
        <dbReference type="EMBL" id="MDV2077937.1"/>
    </source>
</evidence>
<dbReference type="RefSeq" id="WP_316972798.1">
    <property type="nucleotide sequence ID" value="NZ_JAWIIJ010000002.1"/>
</dbReference>
<protein>
    <submittedName>
        <fullName evidence="1">DUF1499 domain-containing protein</fullName>
    </submittedName>
</protein>
<dbReference type="PANTHER" id="PTHR34801">
    <property type="entry name" value="EXPRESSED PROTEIN"/>
    <property type="match status" value="1"/>
</dbReference>
<dbReference type="EMBL" id="JAWIIJ010000002">
    <property type="protein sequence ID" value="MDV2077937.1"/>
    <property type="molecule type" value="Genomic_DNA"/>
</dbReference>
<dbReference type="Proteomes" id="UP001269819">
    <property type="component" value="Unassembled WGS sequence"/>
</dbReference>
<evidence type="ECO:0000313" key="2">
    <source>
        <dbReference type="Proteomes" id="UP001269819"/>
    </source>
</evidence>
<organism evidence="1 2">
    <name type="scientific">Marinobacter xestospongiae</name>
    <dbReference type="NCBI Taxonomy" id="994319"/>
    <lineage>
        <taxon>Bacteria</taxon>
        <taxon>Pseudomonadati</taxon>
        <taxon>Pseudomonadota</taxon>
        <taxon>Gammaproteobacteria</taxon>
        <taxon>Pseudomonadales</taxon>
        <taxon>Marinobacteraceae</taxon>
        <taxon>Marinobacter</taxon>
    </lineage>
</organism>
<dbReference type="InterPro" id="IPR010865">
    <property type="entry name" value="DUF1499"/>
</dbReference>
<reference evidence="1 2" key="1">
    <citation type="submission" date="2023-10" db="EMBL/GenBank/DDBJ databases">
        <title>Characteristics and mechanism of a salt-tolerant marine origin heterotrophic nitrifying- aerobic denitrifying bacteria Marinobacter xestospongiae HN1.</title>
        <authorList>
            <person name="Qi R."/>
        </authorList>
    </citation>
    <scope>NUCLEOTIDE SEQUENCE [LARGE SCALE GENOMIC DNA]</scope>
    <source>
        <strain evidence="1 2">HN1</strain>
    </source>
</reference>
<sequence length="160" mass="18105">MNELFSLVRISWLRLLVVALCSAWLVGCSSTPPDNLGLQNDQRLAPCPETPNCVCSVVENLDSEHYIAPLVGDLGTWNSLPVLVSSQPNLRIVEQGERYLRAEATSNIFRFVDDVEFHFLPEEGLIHIRSASRVGYSDFGVNRERLEEIRRRLRLAVRPS</sequence>
<dbReference type="PANTHER" id="PTHR34801:SF6">
    <property type="entry name" value="SLL1620 PROTEIN"/>
    <property type="match status" value="1"/>
</dbReference>
<proteinExistence type="predicted"/>
<name>A0ABU3VUI7_9GAMM</name>
<comment type="caution">
    <text evidence="1">The sequence shown here is derived from an EMBL/GenBank/DDBJ whole genome shotgun (WGS) entry which is preliminary data.</text>
</comment>
<dbReference type="PIRSF" id="PIRSF026426">
    <property type="entry name" value="DUF1499"/>
    <property type="match status" value="1"/>
</dbReference>
<keyword evidence="2" id="KW-1185">Reference proteome</keyword>